<dbReference type="PROSITE" id="PS50111">
    <property type="entry name" value="CHEMOTAXIS_TRANSDUC_2"/>
    <property type="match status" value="2"/>
</dbReference>
<dbReference type="SUPFAM" id="SSF58104">
    <property type="entry name" value="Methyl-accepting chemotaxis protein (MCP) signaling domain"/>
    <property type="match status" value="2"/>
</dbReference>
<dbReference type="Pfam" id="PF00015">
    <property type="entry name" value="MCPsignal"/>
    <property type="match status" value="2"/>
</dbReference>
<reference evidence="7 8" key="1">
    <citation type="journal article" date="2020" name="Arch. Microbiol.">
        <title>The genome sequence of the giant phototrophic gammaproteobacterium Thiospirillum jenense gives insight into its physiological properties and phylogenetic relationships.</title>
        <authorList>
            <person name="Imhoff J.F."/>
            <person name="Meyer T.E."/>
            <person name="Kyndt J.A."/>
        </authorList>
    </citation>
    <scope>NUCLEOTIDE SEQUENCE [LARGE SCALE GENOMIC DNA]</scope>
    <source>
        <strain evidence="7 8">DSM 216</strain>
    </source>
</reference>
<dbReference type="SMART" id="SM00283">
    <property type="entry name" value="MA"/>
    <property type="match status" value="2"/>
</dbReference>
<evidence type="ECO:0000256" key="4">
    <source>
        <dbReference type="SAM" id="Coils"/>
    </source>
</evidence>
<dbReference type="EMBL" id="JABVCQ010000001">
    <property type="protein sequence ID" value="MBB1124630.1"/>
    <property type="molecule type" value="Genomic_DNA"/>
</dbReference>
<dbReference type="Proteomes" id="UP000548632">
    <property type="component" value="Unassembled WGS sequence"/>
</dbReference>
<dbReference type="GO" id="GO:0016020">
    <property type="term" value="C:membrane"/>
    <property type="evidence" value="ECO:0007669"/>
    <property type="project" value="UniProtKB-SubCell"/>
</dbReference>
<feature type="coiled-coil region" evidence="4">
    <location>
        <begin position="604"/>
        <end position="649"/>
    </location>
</feature>
<dbReference type="Gene3D" id="1.10.287.950">
    <property type="entry name" value="Methyl-accepting chemotaxis protein"/>
    <property type="match status" value="2"/>
</dbReference>
<accession>A0A839H712</accession>
<organism evidence="7 8">
    <name type="scientific">Thiospirillum jenense</name>
    <dbReference type="NCBI Taxonomy" id="1653858"/>
    <lineage>
        <taxon>Bacteria</taxon>
        <taxon>Pseudomonadati</taxon>
        <taxon>Pseudomonadota</taxon>
        <taxon>Gammaproteobacteria</taxon>
        <taxon>Chromatiales</taxon>
        <taxon>Chromatiaceae</taxon>
        <taxon>Thiospirillum</taxon>
    </lineage>
</organism>
<dbReference type="GO" id="GO:0007165">
    <property type="term" value="P:signal transduction"/>
    <property type="evidence" value="ECO:0007669"/>
    <property type="project" value="UniProtKB-KW"/>
</dbReference>
<dbReference type="PANTHER" id="PTHR32089:SF112">
    <property type="entry name" value="LYSOZYME-LIKE PROTEIN-RELATED"/>
    <property type="match status" value="1"/>
</dbReference>
<evidence type="ECO:0000313" key="8">
    <source>
        <dbReference type="Proteomes" id="UP000548632"/>
    </source>
</evidence>
<feature type="region of interest" description="Disordered" evidence="5">
    <location>
        <begin position="1"/>
        <end position="44"/>
    </location>
</feature>
<evidence type="ECO:0000256" key="1">
    <source>
        <dbReference type="ARBA" id="ARBA00004370"/>
    </source>
</evidence>
<comment type="caution">
    <text evidence="7">The sequence shown here is derived from an EMBL/GenBank/DDBJ whole genome shotgun (WGS) entry which is preliminary data.</text>
</comment>
<dbReference type="PANTHER" id="PTHR32089">
    <property type="entry name" value="METHYL-ACCEPTING CHEMOTAXIS PROTEIN MCPB"/>
    <property type="match status" value="1"/>
</dbReference>
<evidence type="ECO:0000259" key="6">
    <source>
        <dbReference type="PROSITE" id="PS50111"/>
    </source>
</evidence>
<dbReference type="GO" id="GO:0006935">
    <property type="term" value="P:chemotaxis"/>
    <property type="evidence" value="ECO:0007669"/>
    <property type="project" value="UniProtKB-ARBA"/>
</dbReference>
<name>A0A839H712_9GAMM</name>
<dbReference type="RefSeq" id="WP_182581742.1">
    <property type="nucleotide sequence ID" value="NZ_JABVCQ010000001.1"/>
</dbReference>
<evidence type="ECO:0000256" key="2">
    <source>
        <dbReference type="ARBA" id="ARBA00023224"/>
    </source>
</evidence>
<proteinExistence type="predicted"/>
<feature type="domain" description="Methyl-accepting transducer" evidence="6">
    <location>
        <begin position="369"/>
        <end position="640"/>
    </location>
</feature>
<evidence type="ECO:0000313" key="7">
    <source>
        <dbReference type="EMBL" id="MBB1124630.1"/>
    </source>
</evidence>
<keyword evidence="2 3" id="KW-0807">Transducer</keyword>
<comment type="subcellular location">
    <subcellularLocation>
        <location evidence="1">Membrane</location>
    </subcellularLocation>
</comment>
<dbReference type="AlphaFoldDB" id="A0A839H712"/>
<feature type="domain" description="Methyl-accepting transducer" evidence="6">
    <location>
        <begin position="76"/>
        <end position="305"/>
    </location>
</feature>
<keyword evidence="8" id="KW-1185">Reference proteome</keyword>
<keyword evidence="4" id="KW-0175">Coiled coil</keyword>
<sequence length="649" mass="67744">MALVKKTSGSTTGRSYHSPATEGRIANTGNNTIPNNRDADAQRKRARTLAKQQQAAERIAAATAQLASGINEAASAAEELKRSADQIATGAEEASGASQESLAAFKLVVSALARQLENVRAVQTRIETSESLIGRISTDTTALIANVGVAAQRQTASVKMVAELEKQAANIGDIVKAVARIADQTNLLALNAAIEAARAGKHGKGFAVVADEVRTLAETSEKSAKQIQDLVGQIQQEVKFISEGINTSAANVQQEVENSKIINTQLEQIRLDALEITRGIQEIAVGAQQSNIASQQALKGTEEIAAAAEEQSAASEEAAKTVAEQGQALSECEQAAQNLSELAEELKNSTDISKSAEDVASAAEQLSSAVQEINRSGVQIMAAVEQIRKSAQVQSSATEESAAAISQIEKGIEIAQQRANQAGNKVEAITALLTSNKNSVNALVQGVLNSGESSRLSLKQVKDLELVSRRIDKIVDAITTVSIQTNMLAVNGSIEAARAGEFGKGFVVVATDIRNLAHDSAENADRIKDLVKAVQDQIGIVGRDLEEIIASAITETEKAKLVTAALVTIETDIAIVNTGTQDILSAANEIASAVGQIKTGVDQISAAAQEAEKASTEAAAAAKQQSQGAEELAAAIEEIASLADELQSV</sequence>
<protein>
    <submittedName>
        <fullName evidence="7">Methyl-accepting chemotaxis protein</fullName>
    </submittedName>
</protein>
<evidence type="ECO:0000256" key="5">
    <source>
        <dbReference type="SAM" id="MobiDB-lite"/>
    </source>
</evidence>
<evidence type="ECO:0000256" key="3">
    <source>
        <dbReference type="PROSITE-ProRule" id="PRU00284"/>
    </source>
</evidence>
<gene>
    <name evidence="7" type="ORF">HUK38_00095</name>
</gene>
<dbReference type="InterPro" id="IPR004089">
    <property type="entry name" value="MCPsignal_dom"/>
</dbReference>